<keyword evidence="2" id="KW-1185">Reference proteome</keyword>
<dbReference type="AlphaFoldDB" id="A0A423W0P8"/>
<proteinExistence type="predicted"/>
<sequence>MLEHYVQHARSLPLELRGGFILSLRQDIVELEPLLWQPQAPQDRRCLFNIIETSRLALEALGYDVLPGYSPDPDYEDDPPANKSSSVSGVAFIVNDLPTIKDWIKDSRIRMTPSKL</sequence>
<gene>
    <name evidence="1" type="ORF">VSDG_04097</name>
</gene>
<evidence type="ECO:0000313" key="1">
    <source>
        <dbReference type="EMBL" id="ROV96934.1"/>
    </source>
</evidence>
<evidence type="ECO:0000313" key="2">
    <source>
        <dbReference type="Proteomes" id="UP000284375"/>
    </source>
</evidence>
<organism evidence="1 2">
    <name type="scientific">Cytospora chrysosperma</name>
    <name type="common">Cytospora canker fungus</name>
    <name type="synonym">Sphaeria chrysosperma</name>
    <dbReference type="NCBI Taxonomy" id="252740"/>
    <lineage>
        <taxon>Eukaryota</taxon>
        <taxon>Fungi</taxon>
        <taxon>Dikarya</taxon>
        <taxon>Ascomycota</taxon>
        <taxon>Pezizomycotina</taxon>
        <taxon>Sordariomycetes</taxon>
        <taxon>Sordariomycetidae</taxon>
        <taxon>Diaporthales</taxon>
        <taxon>Cytosporaceae</taxon>
        <taxon>Cytospora</taxon>
    </lineage>
</organism>
<name>A0A423W0P8_CYTCH</name>
<accession>A0A423W0P8</accession>
<dbReference type="EMBL" id="LJZO01000018">
    <property type="protein sequence ID" value="ROV96934.1"/>
    <property type="molecule type" value="Genomic_DNA"/>
</dbReference>
<protein>
    <submittedName>
        <fullName evidence="1">Uncharacterized protein</fullName>
    </submittedName>
</protein>
<comment type="caution">
    <text evidence="1">The sequence shown here is derived from an EMBL/GenBank/DDBJ whole genome shotgun (WGS) entry which is preliminary data.</text>
</comment>
<dbReference type="Proteomes" id="UP000284375">
    <property type="component" value="Unassembled WGS sequence"/>
</dbReference>
<reference evidence="1 2" key="1">
    <citation type="submission" date="2015-09" db="EMBL/GenBank/DDBJ databases">
        <title>Host preference determinants of Valsa canker pathogens revealed by comparative genomics.</title>
        <authorList>
            <person name="Yin Z."/>
            <person name="Huang L."/>
        </authorList>
    </citation>
    <scope>NUCLEOTIDE SEQUENCE [LARGE SCALE GENOMIC DNA]</scope>
    <source>
        <strain evidence="1 2">YSFL</strain>
    </source>
</reference>